<evidence type="ECO:0000313" key="1">
    <source>
        <dbReference type="EMBL" id="GFS12610.1"/>
    </source>
</evidence>
<dbReference type="Proteomes" id="UP000762676">
    <property type="component" value="Unassembled WGS sequence"/>
</dbReference>
<organism evidence="1 2">
    <name type="scientific">Elysia marginata</name>
    <dbReference type="NCBI Taxonomy" id="1093978"/>
    <lineage>
        <taxon>Eukaryota</taxon>
        <taxon>Metazoa</taxon>
        <taxon>Spiralia</taxon>
        <taxon>Lophotrochozoa</taxon>
        <taxon>Mollusca</taxon>
        <taxon>Gastropoda</taxon>
        <taxon>Heterobranchia</taxon>
        <taxon>Euthyneura</taxon>
        <taxon>Panpulmonata</taxon>
        <taxon>Sacoglossa</taxon>
        <taxon>Placobranchoidea</taxon>
        <taxon>Plakobranchidae</taxon>
        <taxon>Elysia</taxon>
    </lineage>
</organism>
<evidence type="ECO:0000313" key="2">
    <source>
        <dbReference type="Proteomes" id="UP000762676"/>
    </source>
</evidence>
<keyword evidence="2" id="KW-1185">Reference proteome</keyword>
<reference evidence="1 2" key="1">
    <citation type="journal article" date="2021" name="Elife">
        <title>Chloroplast acquisition without the gene transfer in kleptoplastic sea slugs, Plakobranchus ocellatus.</title>
        <authorList>
            <person name="Maeda T."/>
            <person name="Takahashi S."/>
            <person name="Yoshida T."/>
            <person name="Shimamura S."/>
            <person name="Takaki Y."/>
            <person name="Nagai Y."/>
            <person name="Toyoda A."/>
            <person name="Suzuki Y."/>
            <person name="Arimoto A."/>
            <person name="Ishii H."/>
            <person name="Satoh N."/>
            <person name="Nishiyama T."/>
            <person name="Hasebe M."/>
            <person name="Maruyama T."/>
            <person name="Minagawa J."/>
            <person name="Obokata J."/>
            <person name="Shigenobu S."/>
        </authorList>
    </citation>
    <scope>NUCLEOTIDE SEQUENCE [LARGE SCALE GENOMIC DNA]</scope>
</reference>
<gene>
    <name evidence="1" type="ORF">ElyMa_004863400</name>
</gene>
<dbReference type="AlphaFoldDB" id="A0AAV4IRQ5"/>
<evidence type="ECO:0008006" key="3">
    <source>
        <dbReference type="Google" id="ProtNLM"/>
    </source>
</evidence>
<dbReference type="EMBL" id="BMAT01009727">
    <property type="protein sequence ID" value="GFS12610.1"/>
    <property type="molecule type" value="Genomic_DNA"/>
</dbReference>
<sequence>MKGDLGYGTGIESHWLKYGAHQPPSGCIDCQCLPRKLTFDHHQPCRIHHSKIKQTLHTETRFDDCIQLMLTCDIDFVRIKDINSHLHLLNDKKTKEMIINFGITKNHMHQLEINNGSLKLLALTSV</sequence>
<name>A0AAV4IRQ5_9GAST</name>
<proteinExistence type="predicted"/>
<accession>A0AAV4IRQ5</accession>
<protein>
    <recommendedName>
        <fullName evidence="3">C2H2-type domain-containing protein</fullName>
    </recommendedName>
</protein>
<comment type="caution">
    <text evidence="1">The sequence shown here is derived from an EMBL/GenBank/DDBJ whole genome shotgun (WGS) entry which is preliminary data.</text>
</comment>